<name>A0A2R6PW36_ACTCC</name>
<feature type="domain" description="BRX" evidence="5">
    <location>
        <begin position="114"/>
        <end position="169"/>
    </location>
</feature>
<keyword evidence="7" id="KW-1185">Reference proteome</keyword>
<keyword evidence="3" id="KW-0539">Nucleus</keyword>
<evidence type="ECO:0000313" key="6">
    <source>
        <dbReference type="EMBL" id="PSR97924.1"/>
    </source>
</evidence>
<organism evidence="6 7">
    <name type="scientific">Actinidia chinensis var. chinensis</name>
    <name type="common">Chinese soft-hair kiwi</name>
    <dbReference type="NCBI Taxonomy" id="1590841"/>
    <lineage>
        <taxon>Eukaryota</taxon>
        <taxon>Viridiplantae</taxon>
        <taxon>Streptophyta</taxon>
        <taxon>Embryophyta</taxon>
        <taxon>Tracheophyta</taxon>
        <taxon>Spermatophyta</taxon>
        <taxon>Magnoliopsida</taxon>
        <taxon>eudicotyledons</taxon>
        <taxon>Gunneridae</taxon>
        <taxon>Pentapetalae</taxon>
        <taxon>asterids</taxon>
        <taxon>Ericales</taxon>
        <taxon>Actinidiaceae</taxon>
        <taxon>Actinidia</taxon>
    </lineage>
</organism>
<feature type="compositionally biased region" description="Polar residues" evidence="4">
    <location>
        <begin position="26"/>
        <end position="36"/>
    </location>
</feature>
<dbReference type="PANTHER" id="PTHR46058">
    <property type="entry name" value="PROTEIN BREVIS RADIX-LIKE 1"/>
    <property type="match status" value="1"/>
</dbReference>
<dbReference type="STRING" id="1590841.A0A2R6PW36"/>
<evidence type="ECO:0000259" key="5">
    <source>
        <dbReference type="PROSITE" id="PS51514"/>
    </source>
</evidence>
<accession>A0A2R6PW36</accession>
<dbReference type="PROSITE" id="PS51514">
    <property type="entry name" value="BRX"/>
    <property type="match status" value="1"/>
</dbReference>
<dbReference type="AlphaFoldDB" id="A0A2R6PW36"/>
<dbReference type="InterPro" id="IPR044532">
    <property type="entry name" value="BRX-like"/>
</dbReference>
<dbReference type="Gramene" id="PSR97924">
    <property type="protein sequence ID" value="PSR97924"/>
    <property type="gene ID" value="CEY00_Acc02057"/>
</dbReference>
<proteinExistence type="inferred from homology"/>
<feature type="compositionally biased region" description="Polar residues" evidence="4">
    <location>
        <begin position="45"/>
        <end position="57"/>
    </location>
</feature>
<feature type="compositionally biased region" description="Basic and acidic residues" evidence="4">
    <location>
        <begin position="71"/>
        <end position="93"/>
    </location>
</feature>
<feature type="region of interest" description="Disordered" evidence="4">
    <location>
        <begin position="169"/>
        <end position="197"/>
    </location>
</feature>
<dbReference type="Proteomes" id="UP000241394">
    <property type="component" value="Chromosome LG22"/>
</dbReference>
<feature type="region of interest" description="Disordered" evidence="4">
    <location>
        <begin position="26"/>
        <end position="113"/>
    </location>
</feature>
<comment type="subcellular location">
    <subcellularLocation>
        <location evidence="1">Nucleus</location>
    </subcellularLocation>
</comment>
<protein>
    <submittedName>
        <fullName evidence="6">Protein Brevis radix-like</fullName>
    </submittedName>
</protein>
<evidence type="ECO:0000256" key="1">
    <source>
        <dbReference type="ARBA" id="ARBA00004123"/>
    </source>
</evidence>
<dbReference type="PANTHER" id="PTHR46058:SF2">
    <property type="entry name" value="PROTEIN BREVIS RADIX-LIKE 3"/>
    <property type="match status" value="1"/>
</dbReference>
<comment type="similarity">
    <text evidence="2">Belongs to the BRX family.</text>
</comment>
<reference evidence="6 7" key="1">
    <citation type="submission" date="2017-07" db="EMBL/GenBank/DDBJ databases">
        <title>An improved, manually edited Actinidia chinensis var. chinensis (kiwifruit) genome highlights the challenges associated with draft genomes and gene prediction in plants.</title>
        <authorList>
            <person name="Pilkington S."/>
            <person name="Crowhurst R."/>
            <person name="Hilario E."/>
            <person name="Nardozza S."/>
            <person name="Fraser L."/>
            <person name="Peng Y."/>
            <person name="Gunaseelan K."/>
            <person name="Simpson R."/>
            <person name="Tahir J."/>
            <person name="Deroles S."/>
            <person name="Templeton K."/>
            <person name="Luo Z."/>
            <person name="Davy M."/>
            <person name="Cheng C."/>
            <person name="Mcneilage M."/>
            <person name="Scaglione D."/>
            <person name="Liu Y."/>
            <person name="Zhang Q."/>
            <person name="Datson P."/>
            <person name="De Silva N."/>
            <person name="Gardiner S."/>
            <person name="Bassett H."/>
            <person name="Chagne D."/>
            <person name="Mccallum J."/>
            <person name="Dzierzon H."/>
            <person name="Deng C."/>
            <person name="Wang Y.-Y."/>
            <person name="Barron N."/>
            <person name="Manako K."/>
            <person name="Bowen J."/>
            <person name="Foster T."/>
            <person name="Erridge Z."/>
            <person name="Tiffin H."/>
            <person name="Waite C."/>
            <person name="Davies K."/>
            <person name="Grierson E."/>
            <person name="Laing W."/>
            <person name="Kirk R."/>
            <person name="Chen X."/>
            <person name="Wood M."/>
            <person name="Montefiori M."/>
            <person name="Brummell D."/>
            <person name="Schwinn K."/>
            <person name="Catanach A."/>
            <person name="Fullerton C."/>
            <person name="Li D."/>
            <person name="Meiyalaghan S."/>
            <person name="Nieuwenhuizen N."/>
            <person name="Read N."/>
            <person name="Prakash R."/>
            <person name="Hunter D."/>
            <person name="Zhang H."/>
            <person name="Mckenzie M."/>
            <person name="Knabel M."/>
            <person name="Harris A."/>
            <person name="Allan A."/>
            <person name="Chen A."/>
            <person name="Janssen B."/>
            <person name="Plunkett B."/>
            <person name="Dwamena C."/>
            <person name="Voogd C."/>
            <person name="Leif D."/>
            <person name="Lafferty D."/>
            <person name="Souleyre E."/>
            <person name="Varkonyi-Gasic E."/>
            <person name="Gambi F."/>
            <person name="Hanley J."/>
            <person name="Yao J.-L."/>
            <person name="Cheung J."/>
            <person name="David K."/>
            <person name="Warren B."/>
            <person name="Marsh K."/>
            <person name="Snowden K."/>
            <person name="Lin-Wang K."/>
            <person name="Brian L."/>
            <person name="Martinez-Sanchez M."/>
            <person name="Wang M."/>
            <person name="Ileperuma N."/>
            <person name="Macnee N."/>
            <person name="Campin R."/>
            <person name="Mcatee P."/>
            <person name="Drummond R."/>
            <person name="Espley R."/>
            <person name="Ireland H."/>
            <person name="Wu R."/>
            <person name="Atkinson R."/>
            <person name="Karunairetnam S."/>
            <person name="Bulley S."/>
            <person name="Chunkath S."/>
            <person name="Hanley Z."/>
            <person name="Storey R."/>
            <person name="Thrimawithana A."/>
            <person name="Thomson S."/>
            <person name="David C."/>
            <person name="Testolin R."/>
        </authorList>
    </citation>
    <scope>NUCLEOTIDE SEQUENCE [LARGE SCALE GENOMIC DNA]</scope>
    <source>
        <strain evidence="7">cv. Red5</strain>
        <tissue evidence="6">Young leaf</tissue>
    </source>
</reference>
<dbReference type="GO" id="GO:0005634">
    <property type="term" value="C:nucleus"/>
    <property type="evidence" value="ECO:0007669"/>
    <property type="project" value="UniProtKB-SubCell"/>
</dbReference>
<dbReference type="OrthoDB" id="1427124at2759"/>
<evidence type="ECO:0000313" key="7">
    <source>
        <dbReference type="Proteomes" id="UP000241394"/>
    </source>
</evidence>
<evidence type="ECO:0000256" key="2">
    <source>
        <dbReference type="ARBA" id="ARBA00009057"/>
    </source>
</evidence>
<dbReference type="EMBL" id="NKQK01000022">
    <property type="protein sequence ID" value="PSR97924.1"/>
    <property type="molecule type" value="Genomic_DNA"/>
</dbReference>
<comment type="caution">
    <text evidence="6">The sequence shown here is derived from an EMBL/GenBank/DDBJ whole genome shotgun (WGS) entry which is preliminary data.</text>
</comment>
<dbReference type="InterPro" id="IPR013591">
    <property type="entry name" value="Brevis_radix_dom"/>
</dbReference>
<dbReference type="InParanoid" id="A0A2R6PW36"/>
<evidence type="ECO:0000256" key="4">
    <source>
        <dbReference type="SAM" id="MobiDB-lite"/>
    </source>
</evidence>
<feature type="compositionally biased region" description="Polar residues" evidence="4">
    <location>
        <begin position="175"/>
        <end position="197"/>
    </location>
</feature>
<gene>
    <name evidence="6" type="ORF">CEY00_Acc02057</name>
</gene>
<reference evidence="7" key="2">
    <citation type="journal article" date="2018" name="BMC Genomics">
        <title>A manually annotated Actinidia chinensis var. chinensis (kiwifruit) genome highlights the challenges associated with draft genomes and gene prediction in plants.</title>
        <authorList>
            <person name="Pilkington S.M."/>
            <person name="Crowhurst R."/>
            <person name="Hilario E."/>
            <person name="Nardozza S."/>
            <person name="Fraser L."/>
            <person name="Peng Y."/>
            <person name="Gunaseelan K."/>
            <person name="Simpson R."/>
            <person name="Tahir J."/>
            <person name="Deroles S.C."/>
            <person name="Templeton K."/>
            <person name="Luo Z."/>
            <person name="Davy M."/>
            <person name="Cheng C."/>
            <person name="McNeilage M."/>
            <person name="Scaglione D."/>
            <person name="Liu Y."/>
            <person name="Zhang Q."/>
            <person name="Datson P."/>
            <person name="De Silva N."/>
            <person name="Gardiner S.E."/>
            <person name="Bassett H."/>
            <person name="Chagne D."/>
            <person name="McCallum J."/>
            <person name="Dzierzon H."/>
            <person name="Deng C."/>
            <person name="Wang Y.Y."/>
            <person name="Barron L."/>
            <person name="Manako K."/>
            <person name="Bowen J."/>
            <person name="Foster T.M."/>
            <person name="Erridge Z.A."/>
            <person name="Tiffin H."/>
            <person name="Waite C.N."/>
            <person name="Davies K.M."/>
            <person name="Grierson E.P."/>
            <person name="Laing W.A."/>
            <person name="Kirk R."/>
            <person name="Chen X."/>
            <person name="Wood M."/>
            <person name="Montefiori M."/>
            <person name="Brummell D.A."/>
            <person name="Schwinn K.E."/>
            <person name="Catanach A."/>
            <person name="Fullerton C."/>
            <person name="Li D."/>
            <person name="Meiyalaghan S."/>
            <person name="Nieuwenhuizen N."/>
            <person name="Read N."/>
            <person name="Prakash R."/>
            <person name="Hunter D."/>
            <person name="Zhang H."/>
            <person name="McKenzie M."/>
            <person name="Knabel M."/>
            <person name="Harris A."/>
            <person name="Allan A.C."/>
            <person name="Gleave A."/>
            <person name="Chen A."/>
            <person name="Janssen B.J."/>
            <person name="Plunkett B."/>
            <person name="Ampomah-Dwamena C."/>
            <person name="Voogd C."/>
            <person name="Leif D."/>
            <person name="Lafferty D."/>
            <person name="Souleyre E.J.F."/>
            <person name="Varkonyi-Gasic E."/>
            <person name="Gambi F."/>
            <person name="Hanley J."/>
            <person name="Yao J.L."/>
            <person name="Cheung J."/>
            <person name="David K.M."/>
            <person name="Warren B."/>
            <person name="Marsh K."/>
            <person name="Snowden K.C."/>
            <person name="Lin-Wang K."/>
            <person name="Brian L."/>
            <person name="Martinez-Sanchez M."/>
            <person name="Wang M."/>
            <person name="Ileperuma N."/>
            <person name="Macnee N."/>
            <person name="Campin R."/>
            <person name="McAtee P."/>
            <person name="Drummond R.S.M."/>
            <person name="Espley R.V."/>
            <person name="Ireland H.S."/>
            <person name="Wu R."/>
            <person name="Atkinson R.G."/>
            <person name="Karunairetnam S."/>
            <person name="Bulley S."/>
            <person name="Chunkath S."/>
            <person name="Hanley Z."/>
            <person name="Storey R."/>
            <person name="Thrimawithana A.H."/>
            <person name="Thomson S."/>
            <person name="David C."/>
            <person name="Testolin R."/>
            <person name="Huang H."/>
            <person name="Hellens R.P."/>
            <person name="Schaffer R.J."/>
        </authorList>
    </citation>
    <scope>NUCLEOTIDE SEQUENCE [LARGE SCALE GENOMIC DNA]</scope>
    <source>
        <strain evidence="7">cv. Red5</strain>
    </source>
</reference>
<evidence type="ECO:0000256" key="3">
    <source>
        <dbReference type="ARBA" id="ARBA00023242"/>
    </source>
</evidence>
<sequence>MTENLPPEMPNSETFKDMHTQVEAFLSTNVSESHSSLPADVVYDQRNQTNESTNKQFQRMDNHLDAAGVRDISHNGEDTPHNRNRSSDIRETIHLPSSESSSRSPKPPKNEGQREVIEQFEPGVYVTLVQLPNGTKIFKRVRFSKRRFAEQQAEEWWMENKDRLLKKYSLPVANSGPTGSSVTPTPSEENNEVTSSS</sequence>
<dbReference type="Pfam" id="PF08381">
    <property type="entry name" value="BRX"/>
    <property type="match status" value="1"/>
</dbReference>